<dbReference type="AlphaFoldDB" id="A0AAD5N5R9"/>
<evidence type="ECO:0000313" key="1">
    <source>
        <dbReference type="EMBL" id="KAJ1358394.1"/>
    </source>
</evidence>
<gene>
    <name evidence="1" type="ORF">KIN20_016805</name>
</gene>
<dbReference type="Proteomes" id="UP001196413">
    <property type="component" value="Unassembled WGS sequence"/>
</dbReference>
<proteinExistence type="predicted"/>
<protein>
    <submittedName>
        <fullName evidence="1">Uncharacterized protein</fullName>
    </submittedName>
</protein>
<name>A0AAD5N5R9_PARTN</name>
<sequence length="61" mass="6840">MTAIGSTEANIYMNRKGPIDVDVHDSVQTVTMKSYKRCDCDTELEQNDEVKLRWPSSTSGS</sequence>
<dbReference type="EMBL" id="JAHQIW010003374">
    <property type="protein sequence ID" value="KAJ1358394.1"/>
    <property type="molecule type" value="Genomic_DNA"/>
</dbReference>
<organism evidence="1 2">
    <name type="scientific">Parelaphostrongylus tenuis</name>
    <name type="common">Meningeal worm</name>
    <dbReference type="NCBI Taxonomy" id="148309"/>
    <lineage>
        <taxon>Eukaryota</taxon>
        <taxon>Metazoa</taxon>
        <taxon>Ecdysozoa</taxon>
        <taxon>Nematoda</taxon>
        <taxon>Chromadorea</taxon>
        <taxon>Rhabditida</taxon>
        <taxon>Rhabditina</taxon>
        <taxon>Rhabditomorpha</taxon>
        <taxon>Strongyloidea</taxon>
        <taxon>Metastrongylidae</taxon>
        <taxon>Parelaphostrongylus</taxon>
    </lineage>
</organism>
<reference evidence="1" key="1">
    <citation type="submission" date="2021-06" db="EMBL/GenBank/DDBJ databases">
        <title>Parelaphostrongylus tenuis whole genome reference sequence.</title>
        <authorList>
            <person name="Garwood T.J."/>
            <person name="Larsen P.A."/>
            <person name="Fountain-Jones N.M."/>
            <person name="Garbe J.R."/>
            <person name="Macchietto M.G."/>
            <person name="Kania S.A."/>
            <person name="Gerhold R.W."/>
            <person name="Richards J.E."/>
            <person name="Wolf T.M."/>
        </authorList>
    </citation>
    <scope>NUCLEOTIDE SEQUENCE</scope>
    <source>
        <strain evidence="1">MNPRO001-30</strain>
        <tissue evidence="1">Meninges</tissue>
    </source>
</reference>
<evidence type="ECO:0000313" key="2">
    <source>
        <dbReference type="Proteomes" id="UP001196413"/>
    </source>
</evidence>
<keyword evidence="2" id="KW-1185">Reference proteome</keyword>
<comment type="caution">
    <text evidence="1">The sequence shown here is derived from an EMBL/GenBank/DDBJ whole genome shotgun (WGS) entry which is preliminary data.</text>
</comment>
<accession>A0AAD5N5R9</accession>